<evidence type="ECO:0000313" key="1">
    <source>
        <dbReference type="Proteomes" id="UP000046392"/>
    </source>
</evidence>
<accession>A0A0N5C215</accession>
<proteinExistence type="predicted"/>
<keyword evidence="1" id="KW-1185">Reference proteome</keyword>
<dbReference type="STRING" id="174720.A0A0N5C215"/>
<sequence>MIESGPPPNPIHPCHDLPIFFEGSLDSSRYIDEVIEIFMAEMKKDNENISYIVFQQDGASCHAFIETMSHLKSIFGRTNSVSRNSDLKWPARSPDLNPLDFYLWRRLKDLVSKNRSETIEILKTQITDAIRNISVDELERVYISFVSRLVRCIEAGCGYFE</sequence>
<name>A0A0N5C215_STREA</name>
<organism evidence="1 2">
    <name type="scientific">Strongyloides papillosus</name>
    <name type="common">Intestinal threadworm</name>
    <dbReference type="NCBI Taxonomy" id="174720"/>
    <lineage>
        <taxon>Eukaryota</taxon>
        <taxon>Metazoa</taxon>
        <taxon>Ecdysozoa</taxon>
        <taxon>Nematoda</taxon>
        <taxon>Chromadorea</taxon>
        <taxon>Rhabditida</taxon>
        <taxon>Tylenchina</taxon>
        <taxon>Panagrolaimomorpha</taxon>
        <taxon>Strongyloidoidea</taxon>
        <taxon>Strongyloididae</taxon>
        <taxon>Strongyloides</taxon>
    </lineage>
</organism>
<dbReference type="InterPro" id="IPR036397">
    <property type="entry name" value="RNaseH_sf"/>
</dbReference>
<dbReference type="AlphaFoldDB" id="A0A0N5C215"/>
<reference evidence="2" key="1">
    <citation type="submission" date="2017-02" db="UniProtKB">
        <authorList>
            <consortium name="WormBaseParasite"/>
        </authorList>
    </citation>
    <scope>IDENTIFICATION</scope>
</reference>
<dbReference type="PANTHER" id="PTHR47326">
    <property type="entry name" value="TRANSPOSABLE ELEMENT TC3 TRANSPOSASE-LIKE PROTEIN"/>
    <property type="match status" value="1"/>
</dbReference>
<dbReference type="WBParaSite" id="SPAL_0001203000.1">
    <property type="protein sequence ID" value="SPAL_0001203000.1"/>
    <property type="gene ID" value="SPAL_0001203000"/>
</dbReference>
<protein>
    <submittedName>
        <fullName evidence="2">Transposable element Tc3 transposase</fullName>
    </submittedName>
</protein>
<dbReference type="Gene3D" id="3.30.420.10">
    <property type="entry name" value="Ribonuclease H-like superfamily/Ribonuclease H"/>
    <property type="match status" value="1"/>
</dbReference>
<dbReference type="GO" id="GO:0003676">
    <property type="term" value="F:nucleic acid binding"/>
    <property type="evidence" value="ECO:0007669"/>
    <property type="project" value="InterPro"/>
</dbReference>
<evidence type="ECO:0000313" key="2">
    <source>
        <dbReference type="WBParaSite" id="SPAL_0001203000.1"/>
    </source>
</evidence>
<dbReference type="Proteomes" id="UP000046392">
    <property type="component" value="Unplaced"/>
</dbReference>
<dbReference type="PANTHER" id="PTHR47326:SF1">
    <property type="entry name" value="HTH PSQ-TYPE DOMAIN-CONTAINING PROTEIN"/>
    <property type="match status" value="1"/>
</dbReference>